<dbReference type="STRING" id="1798540.A3B74_02415"/>
<dbReference type="GO" id="GO:0046872">
    <property type="term" value="F:metal ion binding"/>
    <property type="evidence" value="ECO:0007669"/>
    <property type="project" value="UniProtKB-KW"/>
</dbReference>
<evidence type="ECO:0000256" key="1">
    <source>
        <dbReference type="ARBA" id="ARBA00022670"/>
    </source>
</evidence>
<dbReference type="Gene3D" id="3.30.70.360">
    <property type="match status" value="1"/>
</dbReference>
<gene>
    <name evidence="5" type="ORF">A3B74_02415</name>
</gene>
<protein>
    <recommendedName>
        <fullName evidence="4">Peptidase M20 dimerisation domain-containing protein</fullName>
    </recommendedName>
</protein>
<feature type="domain" description="Peptidase M20 dimerisation" evidence="4">
    <location>
        <begin position="242"/>
        <end position="383"/>
    </location>
</feature>
<dbReference type="AlphaFoldDB" id="A0A1G2ARR8"/>
<dbReference type="InterPro" id="IPR011650">
    <property type="entry name" value="Peptidase_M20_dimer"/>
</dbReference>
<evidence type="ECO:0000313" key="5">
    <source>
        <dbReference type="EMBL" id="OGY79604.1"/>
    </source>
</evidence>
<keyword evidence="3" id="KW-0378">Hydrolase</keyword>
<dbReference type="GO" id="GO:0006508">
    <property type="term" value="P:proteolysis"/>
    <property type="evidence" value="ECO:0007669"/>
    <property type="project" value="UniProtKB-KW"/>
</dbReference>
<proteinExistence type="predicted"/>
<dbReference type="Pfam" id="PF07687">
    <property type="entry name" value="M20_dimer"/>
    <property type="match status" value="1"/>
</dbReference>
<dbReference type="Gene3D" id="3.40.630.10">
    <property type="entry name" value="Zn peptidases"/>
    <property type="match status" value="1"/>
</dbReference>
<dbReference type="InterPro" id="IPR051458">
    <property type="entry name" value="Cyt/Met_Dipeptidase"/>
</dbReference>
<organism evidence="5 6">
    <name type="scientific">Candidatus Kerfeldbacteria bacterium RIFCSPHIGHO2_02_FULL_42_14</name>
    <dbReference type="NCBI Taxonomy" id="1798540"/>
    <lineage>
        <taxon>Bacteria</taxon>
        <taxon>Candidatus Kerfeldiibacteriota</taxon>
    </lineage>
</organism>
<evidence type="ECO:0000256" key="2">
    <source>
        <dbReference type="ARBA" id="ARBA00022723"/>
    </source>
</evidence>
<dbReference type="GO" id="GO:0008233">
    <property type="term" value="F:peptidase activity"/>
    <property type="evidence" value="ECO:0007669"/>
    <property type="project" value="UniProtKB-KW"/>
</dbReference>
<reference evidence="5 6" key="1">
    <citation type="journal article" date="2016" name="Nat. Commun.">
        <title>Thousands of microbial genomes shed light on interconnected biogeochemical processes in an aquifer system.</title>
        <authorList>
            <person name="Anantharaman K."/>
            <person name="Brown C.T."/>
            <person name="Hug L.A."/>
            <person name="Sharon I."/>
            <person name="Castelle C.J."/>
            <person name="Probst A.J."/>
            <person name="Thomas B.C."/>
            <person name="Singh A."/>
            <person name="Wilkins M.J."/>
            <person name="Karaoz U."/>
            <person name="Brodie E.L."/>
            <person name="Williams K.H."/>
            <person name="Hubbard S.S."/>
            <person name="Banfield J.F."/>
        </authorList>
    </citation>
    <scope>NUCLEOTIDE SEQUENCE [LARGE SCALE GENOMIC DNA]</scope>
</reference>
<evidence type="ECO:0000256" key="3">
    <source>
        <dbReference type="ARBA" id="ARBA00022801"/>
    </source>
</evidence>
<keyword evidence="1" id="KW-0645">Protease</keyword>
<dbReference type="SUPFAM" id="SSF53187">
    <property type="entry name" value="Zn-dependent exopeptidases"/>
    <property type="match status" value="1"/>
</dbReference>
<keyword evidence="2" id="KW-0479">Metal-binding</keyword>
<dbReference type="PANTHER" id="PTHR43270:SF12">
    <property type="entry name" value="SUCCINYL-DIAMINOPIMELATE DESUCCINYLASE"/>
    <property type="match status" value="1"/>
</dbReference>
<dbReference type="PANTHER" id="PTHR43270">
    <property type="entry name" value="BETA-ALA-HIS DIPEPTIDASE"/>
    <property type="match status" value="1"/>
</dbReference>
<name>A0A1G2ARR8_9BACT</name>
<dbReference type="Pfam" id="PF01546">
    <property type="entry name" value="Peptidase_M20"/>
    <property type="match status" value="1"/>
</dbReference>
<accession>A0A1G2ARR8</accession>
<evidence type="ECO:0000259" key="4">
    <source>
        <dbReference type="Pfam" id="PF07687"/>
    </source>
</evidence>
<comment type="caution">
    <text evidence="5">The sequence shown here is derived from an EMBL/GenBank/DDBJ whole genome shotgun (WGS) entry which is preliminary data.</text>
</comment>
<dbReference type="EMBL" id="MHKB01000008">
    <property type="protein sequence ID" value="OGY79604.1"/>
    <property type="molecule type" value="Genomic_DNA"/>
</dbReference>
<sequence>MSSLKEFLMMSEAAGDLDQYIIAAQEPFEDGLRTLVEIPSVSQHAVCKPDVRRCILSAEEYLQILMKGGTKVDTKSRLIGWDNGLPAVYWKCIRHRKWPTIILYNHLDVQPAEQKDGWDTEPFELVILDAPKVGRQYFGRGTTDDKGPALVGLLAIKFALLRGLPLNFVVVWESEEEDGSMHFPEILAQIKDDLQGLSSPSLLISDTIWPAVHVPSVSCGLRGVINFTFELTTAIDDRNRAKGVHSGLCGGVATNPIIRLSHVIAASVDEAGWVAVRGAHDGLAPLPAEALEAFAQTDAITLETFKRDFGLRSCFAGSVPDLLNRIWNLPTFEVTGIIGGVTEPAGAVKTEIPGYARAHVSCRLGPGQDPVQFEQALRKHVARIDSDMVIIRRGGVSRPFAMDPKGPYLQAAAEAFKTGFGYPEVVFDRCGGSIGAVIHFTELLPGLPVVLLGLSLPTHNYHGTNENFDWRQAAGGIRTFVHYFERVANMPTAQK</sequence>
<dbReference type="InterPro" id="IPR002933">
    <property type="entry name" value="Peptidase_M20"/>
</dbReference>
<evidence type="ECO:0000313" key="6">
    <source>
        <dbReference type="Proteomes" id="UP000177165"/>
    </source>
</evidence>
<dbReference type="Proteomes" id="UP000177165">
    <property type="component" value="Unassembled WGS sequence"/>
</dbReference>